<evidence type="ECO:0000313" key="3">
    <source>
        <dbReference type="Proteomes" id="UP000504636"/>
    </source>
</evidence>
<gene>
    <name evidence="2 4" type="ORF">BDZ99DRAFT_470711</name>
</gene>
<sequence>MERCSSKESLVLGTMVLTVRAGLEPDAHEDFTVHDNLIRTHSPFIDAAMRNDWKEAQERLIKMPETDPVCFHIYVQWLYSSRIHSAVTTAAKPGSTIWAYSKALNREFDTLVGCWIMGDVLRDTDFQDATMDILMKLCRTIHGLGIEILGPLAHYVYAHTTGKTSPLKALLVAHTTVSLTPRKMELFFKEDYPKDFVTEVLSAVYRRWNNGNTGQLLNLEAKCETYHQHYKTGGPCYKDKLPKPMPL</sequence>
<organism evidence="2">
    <name type="scientific">Mytilinidion resinicola</name>
    <dbReference type="NCBI Taxonomy" id="574789"/>
    <lineage>
        <taxon>Eukaryota</taxon>
        <taxon>Fungi</taxon>
        <taxon>Dikarya</taxon>
        <taxon>Ascomycota</taxon>
        <taxon>Pezizomycotina</taxon>
        <taxon>Dothideomycetes</taxon>
        <taxon>Pleosporomycetidae</taxon>
        <taxon>Mytilinidiales</taxon>
        <taxon>Mytilinidiaceae</taxon>
        <taxon>Mytilinidion</taxon>
    </lineage>
</organism>
<dbReference type="PANTHER" id="PTHR47843:SF2">
    <property type="entry name" value="BTB DOMAIN-CONTAINING PROTEIN"/>
    <property type="match status" value="1"/>
</dbReference>
<dbReference type="GeneID" id="54462534"/>
<proteinExistence type="predicted"/>
<dbReference type="InterPro" id="IPR000210">
    <property type="entry name" value="BTB/POZ_dom"/>
</dbReference>
<protein>
    <recommendedName>
        <fullName evidence="1">BTB domain-containing protein</fullName>
    </recommendedName>
</protein>
<dbReference type="SUPFAM" id="SSF54695">
    <property type="entry name" value="POZ domain"/>
    <property type="match status" value="1"/>
</dbReference>
<dbReference type="PANTHER" id="PTHR47843">
    <property type="entry name" value="BTB DOMAIN-CONTAINING PROTEIN-RELATED"/>
    <property type="match status" value="1"/>
</dbReference>
<dbReference type="Gene3D" id="3.30.710.10">
    <property type="entry name" value="Potassium Channel Kv1.1, Chain A"/>
    <property type="match status" value="1"/>
</dbReference>
<reference evidence="4" key="2">
    <citation type="submission" date="2020-04" db="EMBL/GenBank/DDBJ databases">
        <authorList>
            <consortium name="NCBI Genome Project"/>
        </authorList>
    </citation>
    <scope>NUCLEOTIDE SEQUENCE</scope>
    <source>
        <strain evidence="4">CBS 304.34</strain>
    </source>
</reference>
<dbReference type="AlphaFoldDB" id="A0A6A6ZBQ4"/>
<dbReference type="OrthoDB" id="1022638at2759"/>
<name>A0A6A6ZBQ4_9PEZI</name>
<evidence type="ECO:0000313" key="2">
    <source>
        <dbReference type="EMBL" id="KAF2817745.1"/>
    </source>
</evidence>
<dbReference type="RefSeq" id="XP_033584709.1">
    <property type="nucleotide sequence ID" value="XM_033721641.1"/>
</dbReference>
<dbReference type="Proteomes" id="UP000504636">
    <property type="component" value="Unplaced"/>
</dbReference>
<feature type="domain" description="BTB" evidence="1">
    <location>
        <begin position="13"/>
        <end position="87"/>
    </location>
</feature>
<keyword evidence="3" id="KW-1185">Reference proteome</keyword>
<dbReference type="InterPro" id="IPR011333">
    <property type="entry name" value="SKP1/BTB/POZ_sf"/>
</dbReference>
<evidence type="ECO:0000313" key="4">
    <source>
        <dbReference type="RefSeq" id="XP_033584709.1"/>
    </source>
</evidence>
<reference evidence="2 4" key="1">
    <citation type="journal article" date="2020" name="Stud. Mycol.">
        <title>101 Dothideomycetes genomes: a test case for predicting lifestyles and emergence of pathogens.</title>
        <authorList>
            <person name="Haridas S."/>
            <person name="Albert R."/>
            <person name="Binder M."/>
            <person name="Bloem J."/>
            <person name="Labutti K."/>
            <person name="Salamov A."/>
            <person name="Andreopoulos B."/>
            <person name="Baker S."/>
            <person name="Barry K."/>
            <person name="Bills G."/>
            <person name="Bluhm B."/>
            <person name="Cannon C."/>
            <person name="Castanera R."/>
            <person name="Culley D."/>
            <person name="Daum C."/>
            <person name="Ezra D."/>
            <person name="Gonzalez J."/>
            <person name="Henrissat B."/>
            <person name="Kuo A."/>
            <person name="Liang C."/>
            <person name="Lipzen A."/>
            <person name="Lutzoni F."/>
            <person name="Magnuson J."/>
            <person name="Mondo S."/>
            <person name="Nolan M."/>
            <person name="Ohm R."/>
            <person name="Pangilinan J."/>
            <person name="Park H.-J."/>
            <person name="Ramirez L."/>
            <person name="Alfaro M."/>
            <person name="Sun H."/>
            <person name="Tritt A."/>
            <person name="Yoshinaga Y."/>
            <person name="Zwiers L.-H."/>
            <person name="Turgeon B."/>
            <person name="Goodwin S."/>
            <person name="Spatafora J."/>
            <person name="Crous P."/>
            <person name="Grigoriev I."/>
        </authorList>
    </citation>
    <scope>NUCLEOTIDE SEQUENCE</scope>
    <source>
        <strain evidence="2 4">CBS 304.34</strain>
    </source>
</reference>
<evidence type="ECO:0000259" key="1">
    <source>
        <dbReference type="PROSITE" id="PS50097"/>
    </source>
</evidence>
<accession>A0A6A6ZBQ4</accession>
<dbReference type="EMBL" id="MU003692">
    <property type="protein sequence ID" value="KAF2817745.1"/>
    <property type="molecule type" value="Genomic_DNA"/>
</dbReference>
<dbReference type="CDD" id="cd18186">
    <property type="entry name" value="BTB_POZ_ZBTB_KLHL-like"/>
    <property type="match status" value="1"/>
</dbReference>
<dbReference type="PROSITE" id="PS50097">
    <property type="entry name" value="BTB"/>
    <property type="match status" value="1"/>
</dbReference>
<reference evidence="4" key="3">
    <citation type="submission" date="2025-04" db="UniProtKB">
        <authorList>
            <consortium name="RefSeq"/>
        </authorList>
    </citation>
    <scope>IDENTIFICATION</scope>
    <source>
        <strain evidence="4">CBS 304.34</strain>
    </source>
</reference>